<dbReference type="GO" id="GO:0005506">
    <property type="term" value="F:iron ion binding"/>
    <property type="evidence" value="ECO:0007669"/>
    <property type="project" value="InterPro"/>
</dbReference>
<keyword evidence="3 11" id="KW-0812">Transmembrane</keyword>
<evidence type="ECO:0000256" key="8">
    <source>
        <dbReference type="ARBA" id="ARBA00023136"/>
    </source>
</evidence>
<evidence type="ECO:0000256" key="5">
    <source>
        <dbReference type="ARBA" id="ARBA00022989"/>
    </source>
</evidence>
<evidence type="ECO:0000256" key="3">
    <source>
        <dbReference type="ARBA" id="ARBA00022692"/>
    </source>
</evidence>
<dbReference type="InterPro" id="IPR017972">
    <property type="entry name" value="Cyt_P450_CS"/>
</dbReference>
<sequence>MPTHEAKPIYKEGTVGCTNLHINTSTVSTPPHFGSSSMELLVACQVFLALLAFVLLSISWLVPGRKKGKSKPLPPEPSGAWPVLGHLPVLMGKEIAARTLGRVADQYGPVFMLRLGAHRTLVISSHEAARECFTTFDREFAARPRIAAAKYIGYDYTMFGLASYGHLWREMRKISAMELLSTGRLEKLRHIRTAEVHTRMKELHELCATAAGRAQVEMKQWFEDTTFNVMVRMVVGRRYNFGGSGADGEQMRRFQKALVDLLYLAGSFVPSDAVPWLEWLDLQGYIKAMKQTSKELDAVADVWIEEHRQKRREKTDMAGDGDQDFIDVMLSAMDGVDLGGLDRDIAMKGTILSMVLGGTEPSSVTMTWALALLLNHRQVLDKIRQELDLHVGTARNVEEKDLANLVYLQAAMKEAMRLYPVAPLSVPHEATADCRVAGYHVPAGTRLYTNLWKLHRDPRVWADPEAFRPERFLAGGEAAGVDVRGKQFHYLPFSSGRRACPGITLALRVMQLTLARLVHGFELGTPGEAPVDMEEGPGMHITKAAPLEVVLSPRLPPHLYD</sequence>
<evidence type="ECO:0000256" key="1">
    <source>
        <dbReference type="ARBA" id="ARBA00004167"/>
    </source>
</evidence>
<dbReference type="GO" id="GO:0020037">
    <property type="term" value="F:heme binding"/>
    <property type="evidence" value="ECO:0007669"/>
    <property type="project" value="InterPro"/>
</dbReference>
<gene>
    <name evidence="12" type="ORF">Taro_015145</name>
</gene>
<comment type="cofactor">
    <cofactor evidence="9">
        <name>heme</name>
        <dbReference type="ChEBI" id="CHEBI:30413"/>
    </cofactor>
</comment>
<keyword evidence="2 9" id="KW-0349">Heme</keyword>
<evidence type="ECO:0000256" key="4">
    <source>
        <dbReference type="ARBA" id="ARBA00022723"/>
    </source>
</evidence>
<dbReference type="GO" id="GO:0004497">
    <property type="term" value="F:monooxygenase activity"/>
    <property type="evidence" value="ECO:0007669"/>
    <property type="project" value="UniProtKB-KW"/>
</dbReference>
<keyword evidence="10" id="KW-0503">Monooxygenase</keyword>
<dbReference type="PANTHER" id="PTHR47947:SF1">
    <property type="entry name" value="CYTOCHROME P450 82E3"/>
    <property type="match status" value="1"/>
</dbReference>
<dbReference type="Gene3D" id="1.10.630.10">
    <property type="entry name" value="Cytochrome P450"/>
    <property type="match status" value="1"/>
</dbReference>
<comment type="subcellular location">
    <subcellularLocation>
        <location evidence="1">Membrane</location>
        <topology evidence="1">Single-pass membrane protein</topology>
    </subcellularLocation>
</comment>
<dbReference type="PRINTS" id="PR00385">
    <property type="entry name" value="P450"/>
</dbReference>
<keyword evidence="6 10" id="KW-0560">Oxidoreductase</keyword>
<comment type="similarity">
    <text evidence="10">Belongs to the cytochrome P450 family.</text>
</comment>
<dbReference type="Pfam" id="PF00067">
    <property type="entry name" value="p450"/>
    <property type="match status" value="1"/>
</dbReference>
<evidence type="ECO:0000256" key="10">
    <source>
        <dbReference type="RuleBase" id="RU000461"/>
    </source>
</evidence>
<evidence type="ECO:0000256" key="2">
    <source>
        <dbReference type="ARBA" id="ARBA00022617"/>
    </source>
</evidence>
<evidence type="ECO:0000256" key="6">
    <source>
        <dbReference type="ARBA" id="ARBA00023002"/>
    </source>
</evidence>
<keyword evidence="13" id="KW-1185">Reference proteome</keyword>
<protein>
    <recommendedName>
        <fullName evidence="14">Cytochrome P450</fullName>
    </recommendedName>
</protein>
<dbReference type="SUPFAM" id="SSF48264">
    <property type="entry name" value="Cytochrome P450"/>
    <property type="match status" value="1"/>
</dbReference>
<feature type="transmembrane region" description="Helical" evidence="11">
    <location>
        <begin position="40"/>
        <end position="62"/>
    </location>
</feature>
<dbReference type="InterPro" id="IPR001128">
    <property type="entry name" value="Cyt_P450"/>
</dbReference>
<evidence type="ECO:0008006" key="14">
    <source>
        <dbReference type="Google" id="ProtNLM"/>
    </source>
</evidence>
<feature type="binding site" description="axial binding residue" evidence="9">
    <location>
        <position position="500"/>
    </location>
    <ligand>
        <name>heme</name>
        <dbReference type="ChEBI" id="CHEBI:30413"/>
    </ligand>
    <ligandPart>
        <name>Fe</name>
        <dbReference type="ChEBI" id="CHEBI:18248"/>
    </ligandPart>
</feature>
<dbReference type="InterPro" id="IPR050651">
    <property type="entry name" value="Plant_Cytochrome_P450_Monoox"/>
</dbReference>
<keyword evidence="5 11" id="KW-1133">Transmembrane helix</keyword>
<dbReference type="OrthoDB" id="1913883at2759"/>
<keyword evidence="4 9" id="KW-0479">Metal-binding</keyword>
<comment type="caution">
    <text evidence="12">The sequence shown here is derived from an EMBL/GenBank/DDBJ whole genome shotgun (WGS) entry which is preliminary data.</text>
</comment>
<keyword evidence="7 9" id="KW-0408">Iron</keyword>
<dbReference type="AlphaFoldDB" id="A0A843UK44"/>
<accession>A0A843UK44</accession>
<evidence type="ECO:0000256" key="9">
    <source>
        <dbReference type="PIRSR" id="PIRSR602401-1"/>
    </source>
</evidence>
<proteinExistence type="inferred from homology"/>
<evidence type="ECO:0000256" key="7">
    <source>
        <dbReference type="ARBA" id="ARBA00023004"/>
    </source>
</evidence>
<evidence type="ECO:0000313" key="13">
    <source>
        <dbReference type="Proteomes" id="UP000652761"/>
    </source>
</evidence>
<keyword evidence="8 11" id="KW-0472">Membrane</keyword>
<dbReference type="InterPro" id="IPR002401">
    <property type="entry name" value="Cyt_P450_E_grp-I"/>
</dbReference>
<dbReference type="GO" id="GO:0016020">
    <property type="term" value="C:membrane"/>
    <property type="evidence" value="ECO:0007669"/>
    <property type="project" value="UniProtKB-SubCell"/>
</dbReference>
<dbReference type="InterPro" id="IPR036396">
    <property type="entry name" value="Cyt_P450_sf"/>
</dbReference>
<reference evidence="12" key="1">
    <citation type="submission" date="2017-07" db="EMBL/GenBank/DDBJ databases">
        <title>Taro Niue Genome Assembly and Annotation.</title>
        <authorList>
            <person name="Atibalentja N."/>
            <person name="Keating K."/>
            <person name="Fields C.J."/>
        </authorList>
    </citation>
    <scope>NUCLEOTIDE SEQUENCE</scope>
    <source>
        <strain evidence="12">Niue_2</strain>
        <tissue evidence="12">Leaf</tissue>
    </source>
</reference>
<dbReference type="GO" id="GO:0016705">
    <property type="term" value="F:oxidoreductase activity, acting on paired donors, with incorporation or reduction of molecular oxygen"/>
    <property type="evidence" value="ECO:0007669"/>
    <property type="project" value="InterPro"/>
</dbReference>
<evidence type="ECO:0000256" key="11">
    <source>
        <dbReference type="SAM" id="Phobius"/>
    </source>
</evidence>
<dbReference type="PRINTS" id="PR00463">
    <property type="entry name" value="EP450I"/>
</dbReference>
<organism evidence="12 13">
    <name type="scientific">Colocasia esculenta</name>
    <name type="common">Wild taro</name>
    <name type="synonym">Arum esculentum</name>
    <dbReference type="NCBI Taxonomy" id="4460"/>
    <lineage>
        <taxon>Eukaryota</taxon>
        <taxon>Viridiplantae</taxon>
        <taxon>Streptophyta</taxon>
        <taxon>Embryophyta</taxon>
        <taxon>Tracheophyta</taxon>
        <taxon>Spermatophyta</taxon>
        <taxon>Magnoliopsida</taxon>
        <taxon>Liliopsida</taxon>
        <taxon>Araceae</taxon>
        <taxon>Aroideae</taxon>
        <taxon>Colocasieae</taxon>
        <taxon>Colocasia</taxon>
    </lineage>
</organism>
<dbReference type="Proteomes" id="UP000652761">
    <property type="component" value="Unassembled WGS sequence"/>
</dbReference>
<dbReference type="PANTHER" id="PTHR47947">
    <property type="entry name" value="CYTOCHROME P450 82C3-RELATED"/>
    <property type="match status" value="1"/>
</dbReference>
<evidence type="ECO:0000313" key="12">
    <source>
        <dbReference type="EMBL" id="MQL82677.1"/>
    </source>
</evidence>
<dbReference type="CDD" id="cd20654">
    <property type="entry name" value="CYP82"/>
    <property type="match status" value="1"/>
</dbReference>
<dbReference type="PROSITE" id="PS00086">
    <property type="entry name" value="CYTOCHROME_P450"/>
    <property type="match status" value="1"/>
</dbReference>
<name>A0A843UK44_COLES</name>
<dbReference type="FunFam" id="1.10.630.10:FF:000026">
    <property type="entry name" value="Cytochrome P450 82C4"/>
    <property type="match status" value="1"/>
</dbReference>
<dbReference type="EMBL" id="NMUH01000647">
    <property type="protein sequence ID" value="MQL82677.1"/>
    <property type="molecule type" value="Genomic_DNA"/>
</dbReference>